<dbReference type="Proteomes" id="UP001296706">
    <property type="component" value="Unassembled WGS sequence"/>
</dbReference>
<reference evidence="1 2" key="1">
    <citation type="submission" date="2020-04" db="EMBL/GenBank/DDBJ databases">
        <authorList>
            <person name="Klaysubun C."/>
            <person name="Duangmal K."/>
            <person name="Lipun K."/>
        </authorList>
    </citation>
    <scope>NUCLEOTIDE SEQUENCE [LARGE SCALE GENOMIC DNA]</scope>
    <source>
        <strain evidence="1 2">JCM 11839</strain>
    </source>
</reference>
<dbReference type="SUPFAM" id="SSF50475">
    <property type="entry name" value="FMN-binding split barrel"/>
    <property type="match status" value="1"/>
</dbReference>
<dbReference type="EMBL" id="JAAXKY010000013">
    <property type="protein sequence ID" value="NMH76770.1"/>
    <property type="molecule type" value="Genomic_DNA"/>
</dbReference>
<dbReference type="InterPro" id="IPR012349">
    <property type="entry name" value="Split_barrel_FMN-bd"/>
</dbReference>
<accession>A0ABX1R8R6</accession>
<name>A0ABX1R8R6_9PSEU</name>
<proteinExistence type="predicted"/>
<comment type="caution">
    <text evidence="1">The sequence shown here is derived from an EMBL/GenBank/DDBJ whole genome shotgun (WGS) entry which is preliminary data.</text>
</comment>
<dbReference type="Pfam" id="PF12900">
    <property type="entry name" value="Pyridox_ox_2"/>
    <property type="match status" value="1"/>
</dbReference>
<sequence>MTPSDLNGSAGAAELVELDRTECLRLLATGVIGRIVFTEAAMPAAHPVNYLLDGEEVLFRTADGRTFAATHRTVVGFQADDLDPVTHTGWSVLGVGHAYEVVDPERLDALDATMAESWAGGRAGHVVAVPLQHLTGRRLLPTGTADDVPVRR</sequence>
<protein>
    <submittedName>
        <fullName evidence="1">Pyridoxamine 5'-phosphate oxidase family protein</fullName>
    </submittedName>
</protein>
<organism evidence="1 2">
    <name type="scientific">Pseudonocardia xinjiangensis</name>
    <dbReference type="NCBI Taxonomy" id="75289"/>
    <lineage>
        <taxon>Bacteria</taxon>
        <taxon>Bacillati</taxon>
        <taxon>Actinomycetota</taxon>
        <taxon>Actinomycetes</taxon>
        <taxon>Pseudonocardiales</taxon>
        <taxon>Pseudonocardiaceae</taxon>
        <taxon>Pseudonocardia</taxon>
    </lineage>
</organism>
<dbReference type="InterPro" id="IPR024747">
    <property type="entry name" value="Pyridox_Oxase-rel"/>
</dbReference>
<dbReference type="Gene3D" id="2.30.110.10">
    <property type="entry name" value="Electron Transport, Fmn-binding Protein, Chain A"/>
    <property type="match status" value="1"/>
</dbReference>
<evidence type="ECO:0000313" key="2">
    <source>
        <dbReference type="Proteomes" id="UP001296706"/>
    </source>
</evidence>
<dbReference type="RefSeq" id="WP_169394848.1">
    <property type="nucleotide sequence ID" value="NZ_BAAAJH010000025.1"/>
</dbReference>
<gene>
    <name evidence="1" type="ORF">HF577_06605</name>
</gene>
<keyword evidence="2" id="KW-1185">Reference proteome</keyword>
<evidence type="ECO:0000313" key="1">
    <source>
        <dbReference type="EMBL" id="NMH76770.1"/>
    </source>
</evidence>